<reference evidence="12" key="1">
    <citation type="submission" date="2023-06" db="EMBL/GenBank/DDBJ databases">
        <title>Male Hemibagrus guttatus genome.</title>
        <authorList>
            <person name="Bian C."/>
        </authorList>
    </citation>
    <scope>NUCLEOTIDE SEQUENCE</scope>
    <source>
        <strain evidence="12">Male_cb2023</strain>
        <tissue evidence="12">Muscle</tissue>
    </source>
</reference>
<dbReference type="SMART" id="SM00449">
    <property type="entry name" value="SPRY"/>
    <property type="match status" value="1"/>
</dbReference>
<accession>A0AAE0V2Y8</accession>
<evidence type="ECO:0000313" key="12">
    <source>
        <dbReference type="EMBL" id="KAK3531858.1"/>
    </source>
</evidence>
<dbReference type="Pfam" id="PF25600">
    <property type="entry name" value="TRIM_CC"/>
    <property type="match status" value="1"/>
</dbReference>
<keyword evidence="5" id="KW-0391">Immunity</keyword>
<evidence type="ECO:0000256" key="8">
    <source>
        <dbReference type="SAM" id="MobiDB-lite"/>
    </source>
</evidence>
<dbReference type="Pfam" id="PF00622">
    <property type="entry name" value="SPRY"/>
    <property type="match status" value="1"/>
</dbReference>
<keyword evidence="4" id="KW-0862">Zinc</keyword>
<dbReference type="PROSITE" id="PS50119">
    <property type="entry name" value="ZF_BBOX"/>
    <property type="match status" value="1"/>
</dbReference>
<dbReference type="EMBL" id="JAUCMX010000011">
    <property type="protein sequence ID" value="KAK3531858.1"/>
    <property type="molecule type" value="Genomic_DNA"/>
</dbReference>
<keyword evidence="1" id="KW-0399">Innate immunity</keyword>
<evidence type="ECO:0000259" key="11">
    <source>
        <dbReference type="PROSITE" id="PS50188"/>
    </source>
</evidence>
<dbReference type="AlphaFoldDB" id="A0AAE0V2Y8"/>
<keyword evidence="13" id="KW-1185">Reference proteome</keyword>
<dbReference type="SMART" id="SM00336">
    <property type="entry name" value="BBOX"/>
    <property type="match status" value="1"/>
</dbReference>
<dbReference type="GO" id="GO:0045087">
    <property type="term" value="P:innate immune response"/>
    <property type="evidence" value="ECO:0007669"/>
    <property type="project" value="UniProtKB-KW"/>
</dbReference>
<dbReference type="Pfam" id="PF00643">
    <property type="entry name" value="zf-B_box"/>
    <property type="match status" value="1"/>
</dbReference>
<dbReference type="PROSITE" id="PS50089">
    <property type="entry name" value="ZF_RING_2"/>
    <property type="match status" value="1"/>
</dbReference>
<keyword evidence="7" id="KW-0175">Coiled coil</keyword>
<name>A0AAE0V2Y8_9TELE</name>
<evidence type="ECO:0008006" key="14">
    <source>
        <dbReference type="Google" id="ProtNLM"/>
    </source>
</evidence>
<dbReference type="SUPFAM" id="SSF57845">
    <property type="entry name" value="B-box zinc-binding domain"/>
    <property type="match status" value="1"/>
</dbReference>
<dbReference type="InterPro" id="IPR006574">
    <property type="entry name" value="PRY"/>
</dbReference>
<dbReference type="Proteomes" id="UP001274896">
    <property type="component" value="Unassembled WGS sequence"/>
</dbReference>
<evidence type="ECO:0000256" key="6">
    <source>
        <dbReference type="PROSITE-ProRule" id="PRU00024"/>
    </source>
</evidence>
<dbReference type="Gene3D" id="2.60.120.920">
    <property type="match status" value="1"/>
</dbReference>
<evidence type="ECO:0000256" key="3">
    <source>
        <dbReference type="ARBA" id="ARBA00022771"/>
    </source>
</evidence>
<organism evidence="12 13">
    <name type="scientific">Hemibagrus guttatus</name>
    <dbReference type="NCBI Taxonomy" id="175788"/>
    <lineage>
        <taxon>Eukaryota</taxon>
        <taxon>Metazoa</taxon>
        <taxon>Chordata</taxon>
        <taxon>Craniata</taxon>
        <taxon>Vertebrata</taxon>
        <taxon>Euteleostomi</taxon>
        <taxon>Actinopterygii</taxon>
        <taxon>Neopterygii</taxon>
        <taxon>Teleostei</taxon>
        <taxon>Ostariophysi</taxon>
        <taxon>Siluriformes</taxon>
        <taxon>Bagridae</taxon>
        <taxon>Hemibagrus</taxon>
    </lineage>
</organism>
<dbReference type="PANTHER" id="PTHR25465">
    <property type="entry name" value="B-BOX DOMAIN CONTAINING"/>
    <property type="match status" value="1"/>
</dbReference>
<dbReference type="PANTHER" id="PTHR25465:SF5">
    <property type="entry name" value="E3 UBIQUITIN_ISG15 LIGASE TRIM25-RELATED"/>
    <property type="match status" value="1"/>
</dbReference>
<protein>
    <recommendedName>
        <fullName evidence="14">Tripartite motif-containing protein 16-like</fullName>
    </recommendedName>
</protein>
<comment type="caution">
    <text evidence="12">The sequence shown here is derived from an EMBL/GenBank/DDBJ whole genome shotgun (WGS) entry which is preliminary data.</text>
</comment>
<evidence type="ECO:0000256" key="5">
    <source>
        <dbReference type="ARBA" id="ARBA00022859"/>
    </source>
</evidence>
<feature type="region of interest" description="Disordered" evidence="8">
    <location>
        <begin position="185"/>
        <end position="210"/>
    </location>
</feature>
<dbReference type="GO" id="GO:0005737">
    <property type="term" value="C:cytoplasm"/>
    <property type="evidence" value="ECO:0007669"/>
    <property type="project" value="UniProtKB-ARBA"/>
</dbReference>
<dbReference type="CDD" id="cd16040">
    <property type="entry name" value="SPRY_PRY_SNTX"/>
    <property type="match status" value="1"/>
</dbReference>
<sequence length="556" mass="63943">MAEASISVAQDQFICPVCLDLLNDPVTTPCGHSFCKVCINGCWDQEDVKGVYSCPQCRETFTPRPVLRRNNMLAEVVEKLKKTELQAASPARCCTGPGDVECDFCTGRKHKAVKSCLVCQASYCEDHLKPHYQSPAFKKHKLVEACAELQEKICSEHDKLMEIYCRTDQSFICYLCTMEKHKGHDTVSAKTERTEKQNEVKEEQMKSQQRIQEKQKKVQELKQSVDIIKTRSKAAVDDNERIFTELISSMEKKRSEVTKLIRAQEKAELSRVERLLNQLEQEIADLKRRVTELEQLSHTHDDIHFLQSFPSLCVSPGCDDSPSFTVNQHLSFDGVRKSLSDLKKQVTEICEEEFNKIRPQDFCYLTLNPNTAHHQLSLSEMNRAVTRSRTQQRYSDHPERFDSWIQVLCKESVCGCCYWEVEWNYDVEISVSYKEISRKGGGDECMFGRNSQSWSLQCYSSSVSFWHNNIKTELRGPASSRIGVYVDHSAGTLSFYSVSDTMSLLHRVHTTFTQPLYAGFWLIRYNSKVMLCDPTEMQNVKKQTKKNLKVECRISP</sequence>
<evidence type="ECO:0000256" key="4">
    <source>
        <dbReference type="ARBA" id="ARBA00022833"/>
    </source>
</evidence>
<dbReference type="InterPro" id="IPR000315">
    <property type="entry name" value="Znf_B-box"/>
</dbReference>
<dbReference type="InterPro" id="IPR058030">
    <property type="entry name" value="TRIM8/14/16/25/29/45/65_CC"/>
</dbReference>
<dbReference type="InterPro" id="IPR001870">
    <property type="entry name" value="B30.2/SPRY"/>
</dbReference>
<dbReference type="GO" id="GO:0008270">
    <property type="term" value="F:zinc ion binding"/>
    <property type="evidence" value="ECO:0007669"/>
    <property type="project" value="UniProtKB-KW"/>
</dbReference>
<keyword evidence="3 6" id="KW-0863">Zinc-finger</keyword>
<dbReference type="InterPro" id="IPR001841">
    <property type="entry name" value="Znf_RING"/>
</dbReference>
<evidence type="ECO:0000256" key="1">
    <source>
        <dbReference type="ARBA" id="ARBA00022588"/>
    </source>
</evidence>
<proteinExistence type="predicted"/>
<dbReference type="InterPro" id="IPR013320">
    <property type="entry name" value="ConA-like_dom_sf"/>
</dbReference>
<evidence type="ECO:0000259" key="10">
    <source>
        <dbReference type="PROSITE" id="PS50119"/>
    </source>
</evidence>
<feature type="domain" description="B30.2/SPRY" evidence="11">
    <location>
        <begin position="344"/>
        <end position="538"/>
    </location>
</feature>
<dbReference type="InterPro" id="IPR043136">
    <property type="entry name" value="B30.2/SPRY_sf"/>
</dbReference>
<dbReference type="PROSITE" id="PS00518">
    <property type="entry name" value="ZF_RING_1"/>
    <property type="match status" value="1"/>
</dbReference>
<dbReference type="SMART" id="SM00184">
    <property type="entry name" value="RING"/>
    <property type="match status" value="1"/>
</dbReference>
<feature type="domain" description="B box-type" evidence="10">
    <location>
        <begin position="149"/>
        <end position="189"/>
    </location>
</feature>
<dbReference type="InterPro" id="IPR003877">
    <property type="entry name" value="SPRY_dom"/>
</dbReference>
<dbReference type="Gene3D" id="3.30.40.10">
    <property type="entry name" value="Zinc/RING finger domain, C3HC4 (zinc finger)"/>
    <property type="match status" value="1"/>
</dbReference>
<dbReference type="InterPro" id="IPR051051">
    <property type="entry name" value="E3_ubiq-ligase_TRIM/RNF"/>
</dbReference>
<dbReference type="SUPFAM" id="SSF57850">
    <property type="entry name" value="RING/U-box"/>
    <property type="match status" value="1"/>
</dbReference>
<evidence type="ECO:0000256" key="2">
    <source>
        <dbReference type="ARBA" id="ARBA00022723"/>
    </source>
</evidence>
<evidence type="ECO:0000256" key="7">
    <source>
        <dbReference type="SAM" id="Coils"/>
    </source>
</evidence>
<dbReference type="SMART" id="SM00589">
    <property type="entry name" value="PRY"/>
    <property type="match status" value="1"/>
</dbReference>
<dbReference type="PRINTS" id="PR01407">
    <property type="entry name" value="BUTYPHLNCDUF"/>
</dbReference>
<dbReference type="CDD" id="cd19769">
    <property type="entry name" value="Bbox2_TRIM16-like"/>
    <property type="match status" value="1"/>
</dbReference>
<dbReference type="InterPro" id="IPR003879">
    <property type="entry name" value="Butyrophylin_SPRY"/>
</dbReference>
<dbReference type="Gene3D" id="3.30.160.60">
    <property type="entry name" value="Classic Zinc Finger"/>
    <property type="match status" value="1"/>
</dbReference>
<dbReference type="Gene3D" id="4.10.830.40">
    <property type="match status" value="1"/>
</dbReference>
<dbReference type="InterPro" id="IPR013083">
    <property type="entry name" value="Znf_RING/FYVE/PHD"/>
</dbReference>
<dbReference type="Pfam" id="PF15227">
    <property type="entry name" value="zf-C3HC4_4"/>
    <property type="match status" value="1"/>
</dbReference>
<keyword evidence="2" id="KW-0479">Metal-binding</keyword>
<evidence type="ECO:0000313" key="13">
    <source>
        <dbReference type="Proteomes" id="UP001274896"/>
    </source>
</evidence>
<dbReference type="PROSITE" id="PS50188">
    <property type="entry name" value="B302_SPRY"/>
    <property type="match status" value="1"/>
</dbReference>
<feature type="coiled-coil region" evidence="7">
    <location>
        <begin position="262"/>
        <end position="296"/>
    </location>
</feature>
<gene>
    <name evidence="12" type="ORF">QTP70_032534</name>
</gene>
<dbReference type="InterPro" id="IPR017907">
    <property type="entry name" value="Znf_RING_CS"/>
</dbReference>
<feature type="domain" description="RING-type" evidence="9">
    <location>
        <begin position="15"/>
        <end position="58"/>
    </location>
</feature>
<evidence type="ECO:0000259" key="9">
    <source>
        <dbReference type="PROSITE" id="PS50089"/>
    </source>
</evidence>
<dbReference type="SUPFAM" id="SSF49899">
    <property type="entry name" value="Concanavalin A-like lectins/glucanases"/>
    <property type="match status" value="1"/>
</dbReference>
<dbReference type="Pfam" id="PF13765">
    <property type="entry name" value="PRY"/>
    <property type="match status" value="1"/>
</dbReference>